<organism evidence="15 16">
    <name type="scientific">Pristionchus pacificus</name>
    <name type="common">Parasitic nematode worm</name>
    <dbReference type="NCBI Taxonomy" id="54126"/>
    <lineage>
        <taxon>Eukaryota</taxon>
        <taxon>Metazoa</taxon>
        <taxon>Ecdysozoa</taxon>
        <taxon>Nematoda</taxon>
        <taxon>Chromadorea</taxon>
        <taxon>Rhabditida</taxon>
        <taxon>Rhabditina</taxon>
        <taxon>Diplogasteromorpha</taxon>
        <taxon>Diplogasteroidea</taxon>
        <taxon>Neodiplogasteridae</taxon>
        <taxon>Pristionchus</taxon>
    </lineage>
</organism>
<feature type="region of interest" description="Disordered" evidence="13">
    <location>
        <begin position="435"/>
        <end position="498"/>
    </location>
</feature>
<evidence type="ECO:0000256" key="13">
    <source>
        <dbReference type="SAM" id="MobiDB-lite"/>
    </source>
</evidence>
<proteinExistence type="inferred from homology"/>
<keyword evidence="16" id="KW-1185">Reference proteome</keyword>
<accession>A0A2A6C305</accession>
<name>A0A2A6C305_PRIPA</name>
<keyword evidence="6" id="KW-0631">Potassium channel</keyword>
<dbReference type="Pfam" id="PF07885">
    <property type="entry name" value="Ion_trans_2"/>
    <property type="match status" value="2"/>
</dbReference>
<gene>
    <name evidence="15" type="primary">WBGene00111036</name>
</gene>
<evidence type="ECO:0000313" key="16">
    <source>
        <dbReference type="Proteomes" id="UP000005239"/>
    </source>
</evidence>
<comment type="similarity">
    <text evidence="2 12">Belongs to the two pore domain potassium channel (TC 1.A.1.8) family.</text>
</comment>
<dbReference type="GO" id="GO:0071805">
    <property type="term" value="P:potassium ion transmembrane transport"/>
    <property type="evidence" value="ECO:0000318"/>
    <property type="project" value="GO_Central"/>
</dbReference>
<keyword evidence="8 14" id="KW-1133">Transmembrane helix</keyword>
<evidence type="ECO:0000256" key="4">
    <source>
        <dbReference type="ARBA" id="ARBA00022538"/>
    </source>
</evidence>
<dbReference type="Gene3D" id="1.10.287.70">
    <property type="match status" value="1"/>
</dbReference>
<dbReference type="Proteomes" id="UP000005239">
    <property type="component" value="Unassembled WGS sequence"/>
</dbReference>
<dbReference type="InterPro" id="IPR003092">
    <property type="entry name" value="2pore_dom_K_chnl_TASK"/>
</dbReference>
<feature type="transmembrane region" description="Helical" evidence="14">
    <location>
        <begin position="218"/>
        <end position="236"/>
    </location>
</feature>
<feature type="transmembrane region" description="Helical" evidence="14">
    <location>
        <begin position="287"/>
        <end position="308"/>
    </location>
</feature>
<dbReference type="GO" id="GO:0015271">
    <property type="term" value="F:outward rectifier potassium channel activity"/>
    <property type="evidence" value="ECO:0000318"/>
    <property type="project" value="GO_Central"/>
</dbReference>
<dbReference type="EnsemblMetazoa" id="PPA21482.1">
    <property type="protein sequence ID" value="PPA21482.1"/>
    <property type="gene ID" value="WBGene00111036"/>
</dbReference>
<evidence type="ECO:0000256" key="1">
    <source>
        <dbReference type="ARBA" id="ARBA00004141"/>
    </source>
</evidence>
<dbReference type="AlphaFoldDB" id="A0A2A6C305"/>
<feature type="transmembrane region" description="Helical" evidence="14">
    <location>
        <begin position="89"/>
        <end position="106"/>
    </location>
</feature>
<keyword evidence="9 12" id="KW-0406">Ion transport</keyword>
<feature type="transmembrane region" description="Helical" evidence="14">
    <location>
        <begin position="188"/>
        <end position="206"/>
    </location>
</feature>
<evidence type="ECO:0000256" key="8">
    <source>
        <dbReference type="ARBA" id="ARBA00022989"/>
    </source>
</evidence>
<dbReference type="SUPFAM" id="SSF81324">
    <property type="entry name" value="Voltage-gated potassium channels"/>
    <property type="match status" value="2"/>
</dbReference>
<dbReference type="InterPro" id="IPR003280">
    <property type="entry name" value="2pore_dom_K_chnl"/>
</dbReference>
<evidence type="ECO:0000256" key="7">
    <source>
        <dbReference type="ARBA" id="ARBA00022958"/>
    </source>
</evidence>
<feature type="transmembrane region" description="Helical" evidence="14">
    <location>
        <begin position="320"/>
        <end position="339"/>
    </location>
</feature>
<dbReference type="PANTHER" id="PTHR11003">
    <property type="entry name" value="POTASSIUM CHANNEL, SUBFAMILY K"/>
    <property type="match status" value="1"/>
</dbReference>
<feature type="transmembrane region" description="Helical" evidence="14">
    <location>
        <begin position="345"/>
        <end position="366"/>
    </location>
</feature>
<evidence type="ECO:0000256" key="11">
    <source>
        <dbReference type="ARBA" id="ARBA00023303"/>
    </source>
</evidence>
<evidence type="ECO:0000256" key="3">
    <source>
        <dbReference type="ARBA" id="ARBA00022448"/>
    </source>
</evidence>
<keyword evidence="11 12" id="KW-0407">Ion channel</keyword>
<evidence type="ECO:0000313" key="15">
    <source>
        <dbReference type="EnsemblMetazoa" id="PPA21482.1"/>
    </source>
</evidence>
<keyword evidence="7" id="KW-0630">Potassium</keyword>
<dbReference type="OrthoDB" id="297496at2759"/>
<protein>
    <submittedName>
        <fullName evidence="15">Ion channel</fullName>
    </submittedName>
</protein>
<comment type="subcellular location">
    <subcellularLocation>
        <location evidence="1">Membrane</location>
        <topology evidence="1">Multi-pass membrane protein</topology>
    </subcellularLocation>
</comment>
<evidence type="ECO:0000256" key="9">
    <source>
        <dbReference type="ARBA" id="ARBA00023065"/>
    </source>
</evidence>
<evidence type="ECO:0000256" key="14">
    <source>
        <dbReference type="SAM" id="Phobius"/>
    </source>
</evidence>
<keyword evidence="3 12" id="KW-0813">Transport</keyword>
<evidence type="ECO:0000256" key="6">
    <source>
        <dbReference type="ARBA" id="ARBA00022826"/>
    </source>
</evidence>
<reference evidence="15" key="2">
    <citation type="submission" date="2022-06" db="UniProtKB">
        <authorList>
            <consortium name="EnsemblMetazoa"/>
        </authorList>
    </citation>
    <scope>IDENTIFICATION</scope>
    <source>
        <strain evidence="15">PS312</strain>
    </source>
</reference>
<evidence type="ECO:0000256" key="12">
    <source>
        <dbReference type="RuleBase" id="RU003857"/>
    </source>
</evidence>
<dbReference type="GO" id="GO:0005886">
    <property type="term" value="C:plasma membrane"/>
    <property type="evidence" value="ECO:0000318"/>
    <property type="project" value="GO_Central"/>
</dbReference>
<sequence>MKQPVLDKESEHQTRLRIVQNAFKERNNCIVLRVDTCVNSEKGVNPFGFHFEFDRSKFEENKERKKREAVTRFLALTAFVHHKLGIRHVLLVMMMSFYAILGGFMFDALESENEKNNVASAIHDMNIVIDDFVDLVVNVSLTQSNETIRDATLAMEAKKFYKDMLLTEDRYLGSAWHKAEDLTLNVQWTFWSALFYSFTVFSTVGYGSIACSTYLGRYISIVYACIGIPLMLLTIGDLGKVLQRWLCGLHVLIKEKLLCCWSKKAEKDVEQNKDEEDEEDDEEEDYLPVWIAVTLFFLYVLIIAVYLFYGDMVEPQNADFDFATAFYFSFVSMTTIGFGDVMPNSIQYFPFTPLSFLFGLVLISIINSSVYSQLYETFYTGVMTMEETLDAIHADAYETSGHKLFKKLLPAFTMLSLSFPSTEFATIKNNATPLITFTPPNSERSSSGDSKESKGVEERSRSITLAEIPGESAVTRNKRALSEEPRPRAHSHSSTTSPGTFGTFKYFSRLTHPPALGVLGGVAIPAANRKRILAKINKNCEQPS</sequence>
<dbReference type="GO" id="GO:0022841">
    <property type="term" value="F:potassium ion leak channel activity"/>
    <property type="evidence" value="ECO:0000318"/>
    <property type="project" value="GO_Central"/>
</dbReference>
<feature type="compositionally biased region" description="Basic and acidic residues" evidence="13">
    <location>
        <begin position="449"/>
        <end position="461"/>
    </location>
</feature>
<keyword evidence="5 12" id="KW-0812">Transmembrane</keyword>
<keyword evidence="10 14" id="KW-0472">Membrane</keyword>
<dbReference type="PRINTS" id="PR01333">
    <property type="entry name" value="2POREKCHANEL"/>
</dbReference>
<evidence type="ECO:0000256" key="10">
    <source>
        <dbReference type="ARBA" id="ARBA00023136"/>
    </source>
</evidence>
<dbReference type="PANTHER" id="PTHR11003:SF66">
    <property type="entry name" value="POTASSIUM CHANNEL DOMAIN-CONTAINING PROTEIN"/>
    <property type="match status" value="1"/>
</dbReference>
<keyword evidence="4" id="KW-0633">Potassium transport</keyword>
<reference evidence="16" key="1">
    <citation type="journal article" date="2008" name="Nat. Genet.">
        <title>The Pristionchus pacificus genome provides a unique perspective on nematode lifestyle and parasitism.</title>
        <authorList>
            <person name="Dieterich C."/>
            <person name="Clifton S.W."/>
            <person name="Schuster L.N."/>
            <person name="Chinwalla A."/>
            <person name="Delehaunty K."/>
            <person name="Dinkelacker I."/>
            <person name="Fulton L."/>
            <person name="Fulton R."/>
            <person name="Godfrey J."/>
            <person name="Minx P."/>
            <person name="Mitreva M."/>
            <person name="Roeseler W."/>
            <person name="Tian H."/>
            <person name="Witte H."/>
            <person name="Yang S.P."/>
            <person name="Wilson R.K."/>
            <person name="Sommer R.J."/>
        </authorList>
    </citation>
    <scope>NUCLEOTIDE SEQUENCE [LARGE SCALE GENOMIC DNA]</scope>
    <source>
        <strain evidence="16">PS312</strain>
    </source>
</reference>
<dbReference type="InterPro" id="IPR013099">
    <property type="entry name" value="K_chnl_dom"/>
</dbReference>
<accession>A0A8R1YK26</accession>
<evidence type="ECO:0000256" key="5">
    <source>
        <dbReference type="ARBA" id="ARBA00022692"/>
    </source>
</evidence>
<evidence type="ECO:0000256" key="2">
    <source>
        <dbReference type="ARBA" id="ARBA00006666"/>
    </source>
</evidence>
<dbReference type="PRINTS" id="PR01095">
    <property type="entry name" value="TASKCHANNEL"/>
</dbReference>